<protein>
    <recommendedName>
        <fullName evidence="3">proteasome endopeptidase complex</fullName>
        <ecNumber evidence="3">3.4.25.1</ecNumber>
    </recommendedName>
</protein>
<proteinExistence type="predicted"/>
<dbReference type="GO" id="GO:0005634">
    <property type="term" value="C:nucleus"/>
    <property type="evidence" value="ECO:0007669"/>
    <property type="project" value="UniProtKB-SubCell"/>
</dbReference>
<name>A0A7S3JLA7_9SPIT</name>
<keyword evidence="4" id="KW-0963">Cytoplasm</keyword>
<dbReference type="GO" id="GO:0051603">
    <property type="term" value="P:proteolysis involved in protein catabolic process"/>
    <property type="evidence" value="ECO:0007669"/>
    <property type="project" value="InterPro"/>
</dbReference>
<dbReference type="AlphaFoldDB" id="A0A7S3JLA7"/>
<dbReference type="PRINTS" id="PR00141">
    <property type="entry name" value="PROTEASOME"/>
</dbReference>
<organism evidence="9">
    <name type="scientific">Euplotes harpa</name>
    <dbReference type="NCBI Taxonomy" id="151035"/>
    <lineage>
        <taxon>Eukaryota</taxon>
        <taxon>Sar</taxon>
        <taxon>Alveolata</taxon>
        <taxon>Ciliophora</taxon>
        <taxon>Intramacronucleata</taxon>
        <taxon>Spirotrichea</taxon>
        <taxon>Hypotrichia</taxon>
        <taxon>Euplotida</taxon>
        <taxon>Euplotidae</taxon>
        <taxon>Euplotes</taxon>
    </lineage>
</organism>
<keyword evidence="8" id="KW-0647">Proteasome</keyword>
<evidence type="ECO:0000256" key="1">
    <source>
        <dbReference type="ARBA" id="ARBA00001198"/>
    </source>
</evidence>
<dbReference type="Pfam" id="PF00227">
    <property type="entry name" value="Proteasome"/>
    <property type="match status" value="1"/>
</dbReference>
<dbReference type="GO" id="GO:0004298">
    <property type="term" value="F:threonine-type endopeptidase activity"/>
    <property type="evidence" value="ECO:0007669"/>
    <property type="project" value="UniProtKB-KW"/>
</dbReference>
<dbReference type="SUPFAM" id="SSF56235">
    <property type="entry name" value="N-terminal nucleophile aminohydrolases (Ntn hydrolases)"/>
    <property type="match status" value="1"/>
</dbReference>
<dbReference type="GO" id="GO:0005737">
    <property type="term" value="C:cytoplasm"/>
    <property type="evidence" value="ECO:0007669"/>
    <property type="project" value="TreeGrafter"/>
</dbReference>
<comment type="catalytic activity">
    <reaction evidence="1">
        <text>Cleavage of peptide bonds with very broad specificity.</text>
        <dbReference type="EC" id="3.4.25.1"/>
    </reaction>
</comment>
<keyword evidence="6" id="KW-0888">Threonine protease</keyword>
<dbReference type="Gene3D" id="3.60.20.10">
    <property type="entry name" value="Glutamine Phosphoribosylpyrophosphate, subunit 1, domain 1"/>
    <property type="match status" value="1"/>
</dbReference>
<dbReference type="PANTHER" id="PTHR32194">
    <property type="entry name" value="METALLOPROTEASE TLDD"/>
    <property type="match status" value="1"/>
</dbReference>
<dbReference type="EC" id="3.4.25.1" evidence="3"/>
<evidence type="ECO:0000256" key="3">
    <source>
        <dbReference type="ARBA" id="ARBA00012039"/>
    </source>
</evidence>
<evidence type="ECO:0000256" key="8">
    <source>
        <dbReference type="ARBA" id="ARBA00022942"/>
    </source>
</evidence>
<dbReference type="InterPro" id="IPR000243">
    <property type="entry name" value="Pept_T1A_subB"/>
</dbReference>
<evidence type="ECO:0000313" key="9">
    <source>
        <dbReference type="EMBL" id="CAE0358292.1"/>
    </source>
</evidence>
<accession>A0A7S3JLA7</accession>
<keyword evidence="5" id="KW-0645">Protease</keyword>
<evidence type="ECO:0000256" key="5">
    <source>
        <dbReference type="ARBA" id="ARBA00022670"/>
    </source>
</evidence>
<dbReference type="InterPro" id="IPR001353">
    <property type="entry name" value="Proteasome_sua/b"/>
</dbReference>
<evidence type="ECO:0000256" key="2">
    <source>
        <dbReference type="ARBA" id="ARBA00004123"/>
    </source>
</evidence>
<comment type="subcellular location">
    <subcellularLocation>
        <location evidence="2">Nucleus</location>
    </subcellularLocation>
</comment>
<sequence length="99" mass="11106">MLVGGWDPVEGPQLFDVNHGTKISRKIAWNGSGSYVIIGYIDKNFKEDMSKAEAFEFLKEAISLATYRDGSSGGSIRIMDITKDGRTRHYIPHTDKVLR</sequence>
<dbReference type="InterPro" id="IPR023333">
    <property type="entry name" value="Proteasome_suB-type"/>
</dbReference>
<reference evidence="9" key="1">
    <citation type="submission" date="2021-01" db="EMBL/GenBank/DDBJ databases">
        <authorList>
            <person name="Corre E."/>
            <person name="Pelletier E."/>
            <person name="Niang G."/>
            <person name="Scheremetjew M."/>
            <person name="Finn R."/>
            <person name="Kale V."/>
            <person name="Holt S."/>
            <person name="Cochrane G."/>
            <person name="Meng A."/>
            <person name="Brown T."/>
            <person name="Cohen L."/>
        </authorList>
    </citation>
    <scope>NUCLEOTIDE SEQUENCE</scope>
    <source>
        <strain evidence="9">FSP1.4</strain>
    </source>
</reference>
<evidence type="ECO:0000256" key="4">
    <source>
        <dbReference type="ARBA" id="ARBA00022490"/>
    </source>
</evidence>
<dbReference type="GO" id="GO:0019774">
    <property type="term" value="C:proteasome core complex, beta-subunit complex"/>
    <property type="evidence" value="ECO:0007669"/>
    <property type="project" value="UniProtKB-ARBA"/>
</dbReference>
<dbReference type="InterPro" id="IPR029055">
    <property type="entry name" value="Ntn_hydrolases_N"/>
</dbReference>
<evidence type="ECO:0000256" key="6">
    <source>
        <dbReference type="ARBA" id="ARBA00022698"/>
    </source>
</evidence>
<keyword evidence="7" id="KW-0378">Hydrolase</keyword>
<dbReference type="EMBL" id="HBII01041123">
    <property type="protein sequence ID" value="CAE0358292.1"/>
    <property type="molecule type" value="Transcribed_RNA"/>
</dbReference>
<evidence type="ECO:0000256" key="7">
    <source>
        <dbReference type="ARBA" id="ARBA00022801"/>
    </source>
</evidence>
<dbReference type="PANTHER" id="PTHR32194:SF0">
    <property type="entry name" value="ATP-DEPENDENT PROTEASE SUBUNIT HSLV"/>
    <property type="match status" value="1"/>
</dbReference>
<gene>
    <name evidence="9" type="ORF">EHAR0213_LOCUS17215</name>
</gene>